<dbReference type="AlphaFoldDB" id="A7F156"/>
<dbReference type="InterPro" id="IPR012472">
    <property type="entry name" value="MCP1_TM"/>
</dbReference>
<protein>
    <recommendedName>
        <fullName evidence="3">Mitochondrial adapter protein MCP1 transmembrane domain-containing protein</fullName>
    </recommendedName>
</protein>
<gene>
    <name evidence="4" type="ORF">SS1G_11326</name>
</gene>
<dbReference type="Pfam" id="PF07950">
    <property type="entry name" value="MCP1_TM"/>
    <property type="match status" value="1"/>
</dbReference>
<proteinExistence type="predicted"/>
<dbReference type="OMA" id="GWEAKGW"/>
<sequence length="308" mass="33633">MDERRGSVASEDTFVDLQQLDPSPIDSPPDWDEKLPQLPSHASFGRSSTLGLSGSGHGAVYYLTRIQRYSSYAFSVFSAMHITNTSLIPLITRSVSASEKYLLLTRPYYQSLPLEPLIIGIPLAAHITSGIALRLYRRRVTERRYSSYQPTSFLSYFSFFSPKFWPPVSYTSISGYILTPIVASHIFVNRVIPLIHEGGSSSVGLGYVSHGFALHPTISWTTYVALVGIGASHMVWGAAKWLGLLPRGTEKERGRIWWGLNGIVGFVGAVWFAGGLGVIARGGAETGWVGSGEVFGLSVEGDIERAGK</sequence>
<evidence type="ECO:0000313" key="5">
    <source>
        <dbReference type="Proteomes" id="UP000001312"/>
    </source>
</evidence>
<feature type="transmembrane region" description="Helical" evidence="2">
    <location>
        <begin position="256"/>
        <end position="279"/>
    </location>
</feature>
<dbReference type="STRING" id="665079.A7F156"/>
<dbReference type="PANTHER" id="PTHR38409">
    <property type="entry name" value="MDM10-COMPLEMENTING PROTEIN 1"/>
    <property type="match status" value="1"/>
</dbReference>
<dbReference type="GO" id="GO:0005741">
    <property type="term" value="C:mitochondrial outer membrane"/>
    <property type="evidence" value="ECO:0000318"/>
    <property type="project" value="GO_Central"/>
</dbReference>
<dbReference type="GO" id="GO:0007005">
    <property type="term" value="P:mitochondrion organization"/>
    <property type="evidence" value="ECO:0000318"/>
    <property type="project" value="GO_Central"/>
</dbReference>
<dbReference type="GeneID" id="5483571"/>
<feature type="transmembrane region" description="Helical" evidence="2">
    <location>
        <begin position="72"/>
        <end position="92"/>
    </location>
</feature>
<name>A7F156_SCLS1</name>
<feature type="transmembrane region" description="Helical" evidence="2">
    <location>
        <begin position="112"/>
        <end position="136"/>
    </location>
</feature>
<dbReference type="EMBL" id="CH476638">
    <property type="protein sequence ID" value="EDN95448.1"/>
    <property type="molecule type" value="Genomic_DNA"/>
</dbReference>
<evidence type="ECO:0000313" key="4">
    <source>
        <dbReference type="EMBL" id="EDN95448.1"/>
    </source>
</evidence>
<dbReference type="KEGG" id="ssl:SS1G_11326"/>
<evidence type="ECO:0000256" key="2">
    <source>
        <dbReference type="SAM" id="Phobius"/>
    </source>
</evidence>
<keyword evidence="2" id="KW-0812">Transmembrane</keyword>
<feature type="domain" description="Mitochondrial adapter protein MCP1 transmembrane" evidence="3">
    <location>
        <begin position="180"/>
        <end position="283"/>
    </location>
</feature>
<dbReference type="RefSeq" id="XP_001587334.1">
    <property type="nucleotide sequence ID" value="XM_001587284.1"/>
</dbReference>
<dbReference type="GO" id="GO:0055088">
    <property type="term" value="P:lipid homeostasis"/>
    <property type="evidence" value="ECO:0000318"/>
    <property type="project" value="GO_Central"/>
</dbReference>
<reference evidence="5" key="1">
    <citation type="journal article" date="2011" name="PLoS Genet.">
        <title>Genomic analysis of the necrotrophic fungal pathogens Sclerotinia sclerotiorum and Botrytis cinerea.</title>
        <authorList>
            <person name="Amselem J."/>
            <person name="Cuomo C.A."/>
            <person name="van Kan J.A."/>
            <person name="Viaud M."/>
            <person name="Benito E.P."/>
            <person name="Couloux A."/>
            <person name="Coutinho P.M."/>
            <person name="de Vries R.P."/>
            <person name="Dyer P.S."/>
            <person name="Fillinger S."/>
            <person name="Fournier E."/>
            <person name="Gout L."/>
            <person name="Hahn M."/>
            <person name="Kohn L."/>
            <person name="Lapalu N."/>
            <person name="Plummer K.M."/>
            <person name="Pradier J.M."/>
            <person name="Quevillon E."/>
            <person name="Sharon A."/>
            <person name="Simon A."/>
            <person name="ten Have A."/>
            <person name="Tudzynski B."/>
            <person name="Tudzynski P."/>
            <person name="Wincker P."/>
            <person name="Andrew M."/>
            <person name="Anthouard V."/>
            <person name="Beever R.E."/>
            <person name="Beffa R."/>
            <person name="Benoit I."/>
            <person name="Bouzid O."/>
            <person name="Brault B."/>
            <person name="Chen Z."/>
            <person name="Choquer M."/>
            <person name="Collemare J."/>
            <person name="Cotton P."/>
            <person name="Danchin E.G."/>
            <person name="Da Silva C."/>
            <person name="Gautier A."/>
            <person name="Giraud C."/>
            <person name="Giraud T."/>
            <person name="Gonzalez C."/>
            <person name="Grossetete S."/>
            <person name="Guldener U."/>
            <person name="Henrissat B."/>
            <person name="Howlett B.J."/>
            <person name="Kodira C."/>
            <person name="Kretschmer M."/>
            <person name="Lappartient A."/>
            <person name="Leroch M."/>
            <person name="Levis C."/>
            <person name="Mauceli E."/>
            <person name="Neuveglise C."/>
            <person name="Oeser B."/>
            <person name="Pearson M."/>
            <person name="Poulain J."/>
            <person name="Poussereau N."/>
            <person name="Quesneville H."/>
            <person name="Rascle C."/>
            <person name="Schumacher J."/>
            <person name="Segurens B."/>
            <person name="Sexton A."/>
            <person name="Silva E."/>
            <person name="Sirven C."/>
            <person name="Soanes D.M."/>
            <person name="Talbot N.J."/>
            <person name="Templeton M."/>
            <person name="Yandava C."/>
            <person name="Yarden O."/>
            <person name="Zeng Q."/>
            <person name="Rollins J.A."/>
            <person name="Lebrun M.H."/>
            <person name="Dickman M."/>
        </authorList>
    </citation>
    <scope>NUCLEOTIDE SEQUENCE [LARGE SCALE GENOMIC DNA]</scope>
    <source>
        <strain evidence="5">ATCC 18683 / 1980 / Ss-1</strain>
    </source>
</reference>
<dbReference type="InParanoid" id="A7F156"/>
<accession>A7F156</accession>
<organism evidence="4 5">
    <name type="scientific">Sclerotinia sclerotiorum (strain ATCC 18683 / 1980 / Ss-1)</name>
    <name type="common">White mold</name>
    <name type="synonym">Whetzelinia sclerotiorum</name>
    <dbReference type="NCBI Taxonomy" id="665079"/>
    <lineage>
        <taxon>Eukaryota</taxon>
        <taxon>Fungi</taxon>
        <taxon>Dikarya</taxon>
        <taxon>Ascomycota</taxon>
        <taxon>Pezizomycotina</taxon>
        <taxon>Leotiomycetes</taxon>
        <taxon>Helotiales</taxon>
        <taxon>Sclerotiniaceae</taxon>
        <taxon>Sclerotinia</taxon>
    </lineage>
</organism>
<feature type="transmembrane region" description="Helical" evidence="2">
    <location>
        <begin position="217"/>
        <end position="236"/>
    </location>
</feature>
<keyword evidence="5" id="KW-1185">Reference proteome</keyword>
<keyword evidence="2" id="KW-1133">Transmembrane helix</keyword>
<dbReference type="FunCoup" id="A7F156">
    <property type="interactions" value="9"/>
</dbReference>
<dbReference type="Proteomes" id="UP000001312">
    <property type="component" value="Unassembled WGS sequence"/>
</dbReference>
<evidence type="ECO:0000256" key="1">
    <source>
        <dbReference type="SAM" id="MobiDB-lite"/>
    </source>
</evidence>
<keyword evidence="2" id="KW-0472">Membrane</keyword>
<feature type="region of interest" description="Disordered" evidence="1">
    <location>
        <begin position="1"/>
        <end position="38"/>
    </location>
</feature>
<evidence type="ECO:0000259" key="3">
    <source>
        <dbReference type="Pfam" id="PF07950"/>
    </source>
</evidence>
<dbReference type="PANTHER" id="PTHR38409:SF1">
    <property type="entry name" value="MITOCHONDRIAL ADAPTER PROTEIN MCP1"/>
    <property type="match status" value="1"/>
</dbReference>
<dbReference type="InterPro" id="IPR039960">
    <property type="entry name" value="MCP1"/>
</dbReference>